<keyword evidence="4" id="KW-0808">Transferase</keyword>
<evidence type="ECO:0000313" key="5">
    <source>
        <dbReference type="Proteomes" id="UP000225706"/>
    </source>
</evidence>
<organism evidence="4 5">
    <name type="scientific">Stylophora pistillata</name>
    <name type="common">Smooth cauliflower coral</name>
    <dbReference type="NCBI Taxonomy" id="50429"/>
    <lineage>
        <taxon>Eukaryota</taxon>
        <taxon>Metazoa</taxon>
        <taxon>Cnidaria</taxon>
        <taxon>Anthozoa</taxon>
        <taxon>Hexacorallia</taxon>
        <taxon>Scleractinia</taxon>
        <taxon>Astrocoeniina</taxon>
        <taxon>Pocilloporidae</taxon>
        <taxon>Stylophora</taxon>
    </lineage>
</organism>
<dbReference type="STRING" id="50429.A0A2B4RAZ6"/>
<dbReference type="SUPFAM" id="SSF49695">
    <property type="entry name" value="gamma-Crystallin-like"/>
    <property type="match status" value="1"/>
</dbReference>
<protein>
    <submittedName>
        <fullName evidence="4">Putative RNA-directed DNA polymerase from transposon BS</fullName>
    </submittedName>
</protein>
<gene>
    <name evidence="4" type="primary">RTase</name>
    <name evidence="4" type="ORF">AWC38_SpisGene22524</name>
</gene>
<dbReference type="AlphaFoldDB" id="A0A2B4RAZ6"/>
<dbReference type="PROSITE" id="PS50878">
    <property type="entry name" value="RT_POL"/>
    <property type="match status" value="1"/>
</dbReference>
<evidence type="ECO:0000256" key="2">
    <source>
        <dbReference type="ARBA" id="ARBA00022737"/>
    </source>
</evidence>
<sequence>MSKAVDKVNYAQLLSKLHIFGFGGKLYQWFQSYLTGRLQRVTVLGATSYALPVTSGVPQGSILGPALFLLHVNDLPNMVSESETVMFADDTKLYKEIRSTDDEIALQMDLNNIGSWSTESGLEFNETKSHHQSITHKIKPLNTAYDMNGAMLEKTSHERDLGVWVSTDLTWNCQVLEQCSRANELLGFAKRNTCHIQTTSSPGYKISTSPSNWTSVKICQGSEFCGTKIDAAPLELENMADSTITLYESEQFGGSRKTGIKDEILDLSQPPVSFASGASSIKIGANAGKWQVFTEKGYYGPHQTLIPGIEYPDLQSMKISSPVYSLRKDV</sequence>
<dbReference type="Pfam" id="PF00030">
    <property type="entry name" value="Crystall"/>
    <property type="match status" value="1"/>
</dbReference>
<reference evidence="5" key="1">
    <citation type="journal article" date="2017" name="bioRxiv">
        <title>Comparative analysis of the genomes of Stylophora pistillata and Acropora digitifera provides evidence for extensive differences between species of corals.</title>
        <authorList>
            <person name="Voolstra C.R."/>
            <person name="Li Y."/>
            <person name="Liew Y.J."/>
            <person name="Baumgarten S."/>
            <person name="Zoccola D."/>
            <person name="Flot J.-F."/>
            <person name="Tambutte S."/>
            <person name="Allemand D."/>
            <person name="Aranda M."/>
        </authorList>
    </citation>
    <scope>NUCLEOTIDE SEQUENCE [LARGE SCALE GENOMIC DNA]</scope>
</reference>
<keyword evidence="4" id="KW-0695">RNA-directed DNA polymerase</keyword>
<dbReference type="InterPro" id="IPR001064">
    <property type="entry name" value="Beta/gamma_crystallin"/>
</dbReference>
<comment type="similarity">
    <text evidence="1">Belongs to the beta/gamma-crystallin family.</text>
</comment>
<evidence type="ECO:0000259" key="3">
    <source>
        <dbReference type="PROSITE" id="PS50878"/>
    </source>
</evidence>
<feature type="domain" description="Reverse transcriptase" evidence="3">
    <location>
        <begin position="1"/>
        <end position="152"/>
    </location>
</feature>
<accession>A0A2B4RAZ6</accession>
<dbReference type="PANTHER" id="PTHR33332">
    <property type="entry name" value="REVERSE TRANSCRIPTASE DOMAIN-CONTAINING PROTEIN"/>
    <property type="match status" value="1"/>
</dbReference>
<dbReference type="GO" id="GO:0003964">
    <property type="term" value="F:RNA-directed DNA polymerase activity"/>
    <property type="evidence" value="ECO:0007669"/>
    <property type="project" value="UniProtKB-KW"/>
</dbReference>
<keyword evidence="2" id="KW-0677">Repeat</keyword>
<proteinExistence type="inferred from homology"/>
<dbReference type="Proteomes" id="UP000225706">
    <property type="component" value="Unassembled WGS sequence"/>
</dbReference>
<dbReference type="InterPro" id="IPR000477">
    <property type="entry name" value="RT_dom"/>
</dbReference>
<keyword evidence="5" id="KW-1185">Reference proteome</keyword>
<name>A0A2B4RAZ6_STYPI</name>
<dbReference type="Pfam" id="PF00078">
    <property type="entry name" value="RVT_1"/>
    <property type="match status" value="1"/>
</dbReference>
<evidence type="ECO:0000313" key="4">
    <source>
        <dbReference type="EMBL" id="PFX13392.1"/>
    </source>
</evidence>
<dbReference type="InterPro" id="IPR011024">
    <property type="entry name" value="G_crystallin-like"/>
</dbReference>
<comment type="caution">
    <text evidence="4">The sequence shown here is derived from an EMBL/GenBank/DDBJ whole genome shotgun (WGS) entry which is preliminary data.</text>
</comment>
<dbReference type="EMBL" id="LSMT01000988">
    <property type="protein sequence ID" value="PFX13392.1"/>
    <property type="molecule type" value="Genomic_DNA"/>
</dbReference>
<dbReference type="Gene3D" id="2.60.20.10">
    <property type="entry name" value="Crystallins"/>
    <property type="match status" value="1"/>
</dbReference>
<evidence type="ECO:0000256" key="1">
    <source>
        <dbReference type="ARBA" id="ARBA00009646"/>
    </source>
</evidence>
<keyword evidence="4" id="KW-0548">Nucleotidyltransferase</keyword>